<feature type="transmembrane region" description="Helical" evidence="7">
    <location>
        <begin position="233"/>
        <end position="259"/>
    </location>
</feature>
<dbReference type="InterPro" id="IPR002528">
    <property type="entry name" value="MATE_fam"/>
</dbReference>
<evidence type="ECO:0000256" key="3">
    <source>
        <dbReference type="ARBA" id="ARBA00022475"/>
    </source>
</evidence>
<keyword evidence="5 7" id="KW-1133">Transmembrane helix</keyword>
<keyword evidence="6 7" id="KW-0472">Membrane</keyword>
<keyword evidence="2" id="KW-0813">Transport</keyword>
<dbReference type="InterPro" id="IPR052031">
    <property type="entry name" value="Membrane_Transporter-Flippase"/>
</dbReference>
<dbReference type="PANTHER" id="PTHR43549:SF3">
    <property type="entry name" value="MULTIDRUG RESISTANCE PROTEIN YPNP-RELATED"/>
    <property type="match status" value="1"/>
</dbReference>
<feature type="transmembrane region" description="Helical" evidence="7">
    <location>
        <begin position="131"/>
        <end position="151"/>
    </location>
</feature>
<dbReference type="NCBIfam" id="TIGR00797">
    <property type="entry name" value="matE"/>
    <property type="match status" value="1"/>
</dbReference>
<dbReference type="Proteomes" id="UP000823615">
    <property type="component" value="Unassembled WGS sequence"/>
</dbReference>
<dbReference type="PIRSF" id="PIRSF006603">
    <property type="entry name" value="DinF"/>
    <property type="match status" value="1"/>
</dbReference>
<evidence type="ECO:0000256" key="5">
    <source>
        <dbReference type="ARBA" id="ARBA00022989"/>
    </source>
</evidence>
<feature type="transmembrane region" description="Helical" evidence="7">
    <location>
        <begin position="413"/>
        <end position="434"/>
    </location>
</feature>
<evidence type="ECO:0000313" key="8">
    <source>
        <dbReference type="EMBL" id="MBO8435857.1"/>
    </source>
</evidence>
<dbReference type="GO" id="GO:0005886">
    <property type="term" value="C:plasma membrane"/>
    <property type="evidence" value="ECO:0007669"/>
    <property type="project" value="UniProtKB-SubCell"/>
</dbReference>
<evidence type="ECO:0000256" key="6">
    <source>
        <dbReference type="ARBA" id="ARBA00023136"/>
    </source>
</evidence>
<dbReference type="GO" id="GO:0042910">
    <property type="term" value="F:xenobiotic transmembrane transporter activity"/>
    <property type="evidence" value="ECO:0007669"/>
    <property type="project" value="InterPro"/>
</dbReference>
<comment type="subcellular location">
    <subcellularLocation>
        <location evidence="1">Cell membrane</location>
        <topology evidence="1">Multi-pass membrane protein</topology>
    </subcellularLocation>
</comment>
<reference evidence="8" key="2">
    <citation type="journal article" date="2021" name="PeerJ">
        <title>Extensive microbial diversity within the chicken gut microbiome revealed by metagenomics and culture.</title>
        <authorList>
            <person name="Gilroy R."/>
            <person name="Ravi A."/>
            <person name="Getino M."/>
            <person name="Pursley I."/>
            <person name="Horton D.L."/>
            <person name="Alikhan N.F."/>
            <person name="Baker D."/>
            <person name="Gharbi K."/>
            <person name="Hall N."/>
            <person name="Watson M."/>
            <person name="Adriaenssens E.M."/>
            <person name="Foster-Nyarko E."/>
            <person name="Jarju S."/>
            <person name="Secka A."/>
            <person name="Antonio M."/>
            <person name="Oren A."/>
            <person name="Chaudhuri R.R."/>
            <person name="La Ragione R."/>
            <person name="Hildebrand F."/>
            <person name="Pallen M.J."/>
        </authorList>
    </citation>
    <scope>NUCLEOTIDE SEQUENCE</scope>
    <source>
        <strain evidence="8">7293</strain>
    </source>
</reference>
<evidence type="ECO:0000256" key="1">
    <source>
        <dbReference type="ARBA" id="ARBA00004651"/>
    </source>
</evidence>
<keyword evidence="4 7" id="KW-0812">Transmembrane</keyword>
<reference evidence="8" key="1">
    <citation type="submission" date="2020-10" db="EMBL/GenBank/DDBJ databases">
        <authorList>
            <person name="Gilroy R."/>
        </authorList>
    </citation>
    <scope>NUCLEOTIDE SEQUENCE</scope>
    <source>
        <strain evidence="8">7293</strain>
    </source>
</reference>
<accession>A0A9D9DX59</accession>
<feature type="transmembrane region" description="Helical" evidence="7">
    <location>
        <begin position="350"/>
        <end position="369"/>
    </location>
</feature>
<feature type="transmembrane region" description="Helical" evidence="7">
    <location>
        <begin position="381"/>
        <end position="401"/>
    </location>
</feature>
<comment type="caution">
    <text evidence="8">The sequence shown here is derived from an EMBL/GenBank/DDBJ whole genome shotgun (WGS) entry which is preliminary data.</text>
</comment>
<dbReference type="InterPro" id="IPR048279">
    <property type="entry name" value="MdtK-like"/>
</dbReference>
<dbReference type="EMBL" id="JADIMT010000036">
    <property type="protein sequence ID" value="MBO8435857.1"/>
    <property type="molecule type" value="Genomic_DNA"/>
</dbReference>
<dbReference type="CDD" id="cd13138">
    <property type="entry name" value="MATE_yoeA_like"/>
    <property type="match status" value="1"/>
</dbReference>
<gene>
    <name evidence="8" type="ORF">IAA97_02610</name>
</gene>
<dbReference type="GO" id="GO:0015297">
    <property type="term" value="F:antiporter activity"/>
    <property type="evidence" value="ECO:0007669"/>
    <property type="project" value="InterPro"/>
</dbReference>
<evidence type="ECO:0000256" key="4">
    <source>
        <dbReference type="ARBA" id="ARBA00022692"/>
    </source>
</evidence>
<proteinExistence type="predicted"/>
<evidence type="ECO:0000256" key="7">
    <source>
        <dbReference type="SAM" id="Phobius"/>
    </source>
</evidence>
<dbReference type="Pfam" id="PF01554">
    <property type="entry name" value="MatE"/>
    <property type="match status" value="2"/>
</dbReference>
<name>A0A9D9DX59_9SPIO</name>
<feature type="transmembrane region" description="Helical" evidence="7">
    <location>
        <begin position="190"/>
        <end position="212"/>
    </location>
</feature>
<evidence type="ECO:0000313" key="9">
    <source>
        <dbReference type="Proteomes" id="UP000823615"/>
    </source>
</evidence>
<feature type="transmembrane region" description="Helical" evidence="7">
    <location>
        <begin position="55"/>
        <end position="78"/>
    </location>
</feature>
<feature type="transmembrane region" description="Helical" evidence="7">
    <location>
        <begin position="163"/>
        <end position="184"/>
    </location>
</feature>
<sequence>MLSGTLLDKILIFALPLAASSILQQLFNSVDVAVVGNFAQDEAAATAAVGCNGPVINMIINLFVGISVGANVVISGYLGGHNDEKASRAVHSAMTIALLSGVFLLFVGVIVTKPLLTLMNTPENVIGYAVQYLRIYFLGMPFIMVYNFGSAVLRSIGDTKRPLICLVVSGVINACLNMFLVIVFHLDVAGVAIATVISNVVSSAMVVIFLLREKSVVHLDLKRLGIAKHDLKRMLAIGVPAGLQSMVFSVSNVIIQSVMNGFGTSAVAGSAVALNYENFSYFIIAAFNQACVTFTSQNYSAGNYDRCRRVFRLCMLLGMVMTAALSWTFILGRHFFVALFTGEATVAEYAVTRMMIILSLNMLSTSYEVGGAALRGIGRSMTPAVLTIFGTCFFRLFWAYTVCRAYPSFDVLISVYPISWIITGGAVLIAYFIIRRKAFSQPVRKLA</sequence>
<organism evidence="8 9">
    <name type="scientific">Candidatus Ornithospirochaeta stercoripullorum</name>
    <dbReference type="NCBI Taxonomy" id="2840899"/>
    <lineage>
        <taxon>Bacteria</taxon>
        <taxon>Pseudomonadati</taxon>
        <taxon>Spirochaetota</taxon>
        <taxon>Spirochaetia</taxon>
        <taxon>Spirochaetales</taxon>
        <taxon>Spirochaetaceae</taxon>
        <taxon>Spirochaetaceae incertae sedis</taxon>
        <taxon>Candidatus Ornithospirochaeta</taxon>
    </lineage>
</organism>
<dbReference type="PANTHER" id="PTHR43549">
    <property type="entry name" value="MULTIDRUG RESISTANCE PROTEIN YPNP-RELATED"/>
    <property type="match status" value="1"/>
</dbReference>
<feature type="transmembrane region" description="Helical" evidence="7">
    <location>
        <begin position="310"/>
        <end position="330"/>
    </location>
</feature>
<dbReference type="AlphaFoldDB" id="A0A9D9DX59"/>
<feature type="transmembrane region" description="Helical" evidence="7">
    <location>
        <begin position="90"/>
        <end position="111"/>
    </location>
</feature>
<keyword evidence="3" id="KW-1003">Cell membrane</keyword>
<protein>
    <submittedName>
        <fullName evidence="8">MATE family efflux transporter</fullName>
    </submittedName>
</protein>
<evidence type="ECO:0000256" key="2">
    <source>
        <dbReference type="ARBA" id="ARBA00022448"/>
    </source>
</evidence>